<comment type="caution">
    <text evidence="2">The sequence shown here is derived from an EMBL/GenBank/DDBJ whole genome shotgun (WGS) entry which is preliminary data.</text>
</comment>
<evidence type="ECO:0000256" key="1">
    <source>
        <dbReference type="SAM" id="MobiDB-lite"/>
    </source>
</evidence>
<gene>
    <name evidence="2" type="ORF">OKA05_20760</name>
</gene>
<accession>A0ABT3GNB0</accession>
<evidence type="ECO:0000313" key="3">
    <source>
        <dbReference type="Proteomes" id="UP001320876"/>
    </source>
</evidence>
<dbReference type="EMBL" id="JAPDDT010000011">
    <property type="protein sequence ID" value="MCW1925006.1"/>
    <property type="molecule type" value="Genomic_DNA"/>
</dbReference>
<evidence type="ECO:0008006" key="4">
    <source>
        <dbReference type="Google" id="ProtNLM"/>
    </source>
</evidence>
<evidence type="ECO:0000313" key="2">
    <source>
        <dbReference type="EMBL" id="MCW1925006.1"/>
    </source>
</evidence>
<protein>
    <recommendedName>
        <fullName evidence="4">LPS export ABC transporter periplasmic protein LptC</fullName>
    </recommendedName>
</protein>
<feature type="region of interest" description="Disordered" evidence="1">
    <location>
        <begin position="55"/>
        <end position="74"/>
    </location>
</feature>
<keyword evidence="3" id="KW-1185">Reference proteome</keyword>
<proteinExistence type="predicted"/>
<reference evidence="2 3" key="1">
    <citation type="submission" date="2022-10" db="EMBL/GenBank/DDBJ databases">
        <title>Luteolibacter arcticus strain CCTCC AB 2014275, whole genome shotgun sequencing project.</title>
        <authorList>
            <person name="Zhao G."/>
            <person name="Shen L."/>
        </authorList>
    </citation>
    <scope>NUCLEOTIDE SEQUENCE [LARGE SCALE GENOMIC DNA]</scope>
    <source>
        <strain evidence="2 3">CCTCC AB 2014275</strain>
    </source>
</reference>
<dbReference type="RefSeq" id="WP_264489114.1">
    <property type="nucleotide sequence ID" value="NZ_JAPDDT010000011.1"/>
</dbReference>
<dbReference type="Proteomes" id="UP001320876">
    <property type="component" value="Unassembled WGS sequence"/>
</dbReference>
<name>A0ABT3GNB0_9BACT</name>
<sequence>MTIRRLSLVVFVLILLYLGFSLGGFFRRESPAAERPASRGAAALKEILSGAELEPAKFPTKTGPRPGNGSPKRKVVTSDIDTVLQPGQMLVTGGYPTRAGRREFIMIAAERHPEPGYPDQIKLTARVMDLDPAAMGAAGLEDLESDRASTRQHGQIWEPEEAKGTLEALTSHSGATTLNRPTLMTKPGLPASITMGHDGNDDEFLLETMVGFAADGSGITLELEVKSITSKAAGN</sequence>
<organism evidence="2 3">
    <name type="scientific">Luteolibacter arcticus</name>
    <dbReference type="NCBI Taxonomy" id="1581411"/>
    <lineage>
        <taxon>Bacteria</taxon>
        <taxon>Pseudomonadati</taxon>
        <taxon>Verrucomicrobiota</taxon>
        <taxon>Verrucomicrobiia</taxon>
        <taxon>Verrucomicrobiales</taxon>
        <taxon>Verrucomicrobiaceae</taxon>
        <taxon>Luteolibacter</taxon>
    </lineage>
</organism>